<keyword evidence="2" id="KW-1185">Reference proteome</keyword>
<dbReference type="EMBL" id="PPTA01000005">
    <property type="protein sequence ID" value="TFB03197.1"/>
    <property type="molecule type" value="Genomic_DNA"/>
</dbReference>
<accession>A0ABY2H6Q7</accession>
<proteinExistence type="predicted"/>
<gene>
    <name evidence="1" type="ORF">CCMA1212_004293</name>
</gene>
<evidence type="ECO:0000313" key="2">
    <source>
        <dbReference type="Proteomes" id="UP001642720"/>
    </source>
</evidence>
<sequence>MVFYFLPSLHHSIQLISAFSFGPCIYHSHTQRRGLALTCCTLDCGGRWPNTGS</sequence>
<evidence type="ECO:0000313" key="1">
    <source>
        <dbReference type="EMBL" id="TFB03197.1"/>
    </source>
</evidence>
<dbReference type="Proteomes" id="UP001642720">
    <property type="component" value="Unassembled WGS sequence"/>
</dbReference>
<dbReference type="GeneID" id="300576052"/>
<name>A0ABY2H6Q7_9HYPO</name>
<comment type="caution">
    <text evidence="1">The sequence shown here is derived from an EMBL/GenBank/DDBJ whole genome shotgun (WGS) entry which is preliminary data.</text>
</comment>
<reference evidence="1 2" key="1">
    <citation type="submission" date="2018-01" db="EMBL/GenBank/DDBJ databases">
        <title>Genome characterization of the sugarcane-associated fungus Trichoderma ghanense CCMA-1212 and their application in lignocelulose bioconversion.</title>
        <authorList>
            <person name="Steindorff A.S."/>
            <person name="Mendes T.D."/>
            <person name="Vilela E.S.D."/>
            <person name="Rodrigues D.S."/>
            <person name="Formighieri E.F."/>
            <person name="Melo I.S."/>
            <person name="Favaro L.C.L."/>
        </authorList>
    </citation>
    <scope>NUCLEOTIDE SEQUENCE [LARGE SCALE GENOMIC DNA]</scope>
    <source>
        <strain evidence="1 2">CCMA-1212</strain>
    </source>
</reference>
<organism evidence="1 2">
    <name type="scientific">Trichoderma ghanense</name>
    <dbReference type="NCBI Taxonomy" id="65468"/>
    <lineage>
        <taxon>Eukaryota</taxon>
        <taxon>Fungi</taxon>
        <taxon>Dikarya</taxon>
        <taxon>Ascomycota</taxon>
        <taxon>Pezizomycotina</taxon>
        <taxon>Sordariomycetes</taxon>
        <taxon>Hypocreomycetidae</taxon>
        <taxon>Hypocreales</taxon>
        <taxon>Hypocreaceae</taxon>
        <taxon>Trichoderma</taxon>
    </lineage>
</organism>
<dbReference type="RefSeq" id="XP_073559398.1">
    <property type="nucleotide sequence ID" value="XM_073701602.1"/>
</dbReference>
<protein>
    <submittedName>
        <fullName evidence="1">Uncharacterized protein</fullName>
    </submittedName>
</protein>